<dbReference type="AlphaFoldDB" id="A0A1B2J0I8"/>
<dbReference type="OrthoDB" id="2394030at2"/>
<dbReference type="InterPro" id="IPR036514">
    <property type="entry name" value="SGNH_hydro_sf"/>
</dbReference>
<gene>
    <name evidence="1" type="ORF">AYR63_12110</name>
</gene>
<dbReference type="STRING" id="240427.AYR62_05085"/>
<dbReference type="Gene3D" id="3.40.50.1110">
    <property type="entry name" value="SGNH hydrolase"/>
    <property type="match status" value="1"/>
</dbReference>
<dbReference type="RefSeq" id="WP_065903040.1">
    <property type="nucleotide sequence ID" value="NZ_CP014912.1"/>
</dbReference>
<protein>
    <submittedName>
        <fullName evidence="1">SGNH hydrolase</fullName>
    </submittedName>
</protein>
<proteinExistence type="predicted"/>
<sequence>MTRHSFEKKLVLLGAGIVAAHLMSRPVKALVLGNAPQYRPDKVKLNPASPLFGKRVGYLGSSITYGAAAHGVSFVDYLRAQDGVITTKSAISGTTLAGNSPKTYVSRLITDFPLTTAYDAFVIQLSTNDSRQNLGLGILTPDDQRTGFNRSTTLGAIEFICSYIQDHFDAPIIFYTCLRKTDADYSALVTQLYHLQAKWHFTILDLWADPVVKTLTAASPLAMADDAHPTQLGYQTIWTPLFEQVLTRVLASTD</sequence>
<keyword evidence="1" id="KW-0378">Hydrolase</keyword>
<reference evidence="1 2" key="1">
    <citation type="submission" date="2016-03" db="EMBL/GenBank/DDBJ databases">
        <title>Pediococcus and Lactobacillus from brewery environment - whole genome sequencing and assembly.</title>
        <authorList>
            <person name="Behr J."/>
            <person name="Geissler A.J."/>
            <person name="Vogel R.F."/>
        </authorList>
    </citation>
    <scope>NUCLEOTIDE SEQUENCE [LARGE SCALE GENOMIC DNA]</scope>
    <source>
        <strain evidence="1 2">TMW 1.1995</strain>
    </source>
</reference>
<evidence type="ECO:0000313" key="1">
    <source>
        <dbReference type="EMBL" id="ANZ67807.1"/>
    </source>
</evidence>
<dbReference type="EMBL" id="CP014924">
    <property type="protein sequence ID" value="ANZ67807.1"/>
    <property type="molecule type" value="Genomic_DNA"/>
</dbReference>
<dbReference type="CDD" id="cd00229">
    <property type="entry name" value="SGNH_hydrolase"/>
    <property type="match status" value="1"/>
</dbReference>
<evidence type="ECO:0000313" key="2">
    <source>
        <dbReference type="Proteomes" id="UP000093267"/>
    </source>
</evidence>
<dbReference type="GO" id="GO:0016787">
    <property type="term" value="F:hydrolase activity"/>
    <property type="evidence" value="ECO:0007669"/>
    <property type="project" value="UniProtKB-KW"/>
</dbReference>
<accession>A0A1B2J0I8</accession>
<name>A0A1B2J0I8_9LACO</name>
<dbReference type="Proteomes" id="UP000093267">
    <property type="component" value="Chromosome"/>
</dbReference>
<organism evidence="1 2">
    <name type="scientific">Secundilactobacillus paracollinoides</name>
    <dbReference type="NCBI Taxonomy" id="240427"/>
    <lineage>
        <taxon>Bacteria</taxon>
        <taxon>Bacillati</taxon>
        <taxon>Bacillota</taxon>
        <taxon>Bacilli</taxon>
        <taxon>Lactobacillales</taxon>
        <taxon>Lactobacillaceae</taxon>
        <taxon>Secundilactobacillus</taxon>
    </lineage>
</organism>
<dbReference type="SUPFAM" id="SSF52266">
    <property type="entry name" value="SGNH hydrolase"/>
    <property type="match status" value="1"/>
</dbReference>
<keyword evidence="2" id="KW-1185">Reference proteome</keyword>